<gene>
    <name evidence="2" type="ORF">DL764_005706</name>
</gene>
<proteinExistence type="predicted"/>
<dbReference type="OrthoDB" id="4778819at2759"/>
<feature type="region of interest" description="Disordered" evidence="1">
    <location>
        <begin position="1"/>
        <end position="26"/>
    </location>
</feature>
<organism evidence="2 3">
    <name type="scientific">Monosporascus ibericus</name>
    <dbReference type="NCBI Taxonomy" id="155417"/>
    <lineage>
        <taxon>Eukaryota</taxon>
        <taxon>Fungi</taxon>
        <taxon>Dikarya</taxon>
        <taxon>Ascomycota</taxon>
        <taxon>Pezizomycotina</taxon>
        <taxon>Sordariomycetes</taxon>
        <taxon>Xylariomycetidae</taxon>
        <taxon>Xylariales</taxon>
        <taxon>Xylariales incertae sedis</taxon>
        <taxon>Monosporascus</taxon>
    </lineage>
</organism>
<sequence>MSDTIHPANVTLRSSESPRTSPEAQGVDVETYDLDLLLSSQALNWQHFQGTDLQTPSPFWLDAIGTDESVAAPNSGNMGLPANSSAPWDWPPLPNNASSSSLDPTIHISLQLLTAQVQSLTARVTVLEGTYQKVNNDIEDFITWSKRMEECTHGINDALSELIEMVRKPEFIRSVLEDSLGTPSTQAAKK</sequence>
<reference evidence="2 3" key="1">
    <citation type="submission" date="2018-06" db="EMBL/GenBank/DDBJ databases">
        <title>Complete Genomes of Monosporascus.</title>
        <authorList>
            <person name="Robinson A.J."/>
            <person name="Natvig D.O."/>
        </authorList>
    </citation>
    <scope>NUCLEOTIDE SEQUENCE [LARGE SCALE GENOMIC DNA]</scope>
    <source>
        <strain evidence="2 3">CBS 110550</strain>
    </source>
</reference>
<comment type="caution">
    <text evidence="2">The sequence shown here is derived from an EMBL/GenBank/DDBJ whole genome shotgun (WGS) entry which is preliminary data.</text>
</comment>
<dbReference type="Proteomes" id="UP000293360">
    <property type="component" value="Unassembled WGS sequence"/>
</dbReference>
<protein>
    <submittedName>
        <fullName evidence="2">Uncharacterized protein</fullName>
    </submittedName>
</protein>
<evidence type="ECO:0000313" key="3">
    <source>
        <dbReference type="Proteomes" id="UP000293360"/>
    </source>
</evidence>
<dbReference type="EMBL" id="QJNU01000308">
    <property type="protein sequence ID" value="RYP02624.1"/>
    <property type="molecule type" value="Genomic_DNA"/>
</dbReference>
<keyword evidence="3" id="KW-1185">Reference proteome</keyword>
<evidence type="ECO:0000313" key="2">
    <source>
        <dbReference type="EMBL" id="RYP02624.1"/>
    </source>
</evidence>
<feature type="compositionally biased region" description="Polar residues" evidence="1">
    <location>
        <begin position="11"/>
        <end position="23"/>
    </location>
</feature>
<evidence type="ECO:0000256" key="1">
    <source>
        <dbReference type="SAM" id="MobiDB-lite"/>
    </source>
</evidence>
<accession>A0A4Q4TAQ8</accession>
<dbReference type="AlphaFoldDB" id="A0A4Q4TAQ8"/>
<name>A0A4Q4TAQ8_9PEZI</name>